<evidence type="ECO:0000313" key="2">
    <source>
        <dbReference type="Proteomes" id="UP000295781"/>
    </source>
</evidence>
<proteinExistence type="predicted"/>
<protein>
    <recommendedName>
        <fullName evidence="3">Apea-like HEPN domain-containing protein</fullName>
    </recommendedName>
</protein>
<accession>A0A4P2QCJ4</accession>
<dbReference type="EMBL" id="CP012670">
    <property type="protein sequence ID" value="AUX27460.1"/>
    <property type="molecule type" value="Genomic_DNA"/>
</dbReference>
<dbReference type="Proteomes" id="UP000295781">
    <property type="component" value="Chromosome"/>
</dbReference>
<evidence type="ECO:0008006" key="3">
    <source>
        <dbReference type="Google" id="ProtNLM"/>
    </source>
</evidence>
<gene>
    <name evidence="1" type="ORF">SOCEGT47_080510</name>
</gene>
<evidence type="ECO:0000313" key="1">
    <source>
        <dbReference type="EMBL" id="AUX27460.1"/>
    </source>
</evidence>
<organism evidence="1 2">
    <name type="scientific">Sorangium cellulosum</name>
    <name type="common">Polyangium cellulosum</name>
    <dbReference type="NCBI Taxonomy" id="56"/>
    <lineage>
        <taxon>Bacteria</taxon>
        <taxon>Pseudomonadati</taxon>
        <taxon>Myxococcota</taxon>
        <taxon>Polyangia</taxon>
        <taxon>Polyangiales</taxon>
        <taxon>Polyangiaceae</taxon>
        <taxon>Sorangium</taxon>
    </lineage>
</organism>
<name>A0A4P2QCJ4_SORCE</name>
<reference evidence="1 2" key="1">
    <citation type="submission" date="2015-09" db="EMBL/GenBank/DDBJ databases">
        <title>Sorangium comparison.</title>
        <authorList>
            <person name="Zaburannyi N."/>
            <person name="Bunk B."/>
            <person name="Overmann J."/>
            <person name="Mueller R."/>
        </authorList>
    </citation>
    <scope>NUCLEOTIDE SEQUENCE [LARGE SCALE GENOMIC DNA]</scope>
    <source>
        <strain evidence="1 2">So ceGT47</strain>
    </source>
</reference>
<dbReference type="AlphaFoldDB" id="A0A4P2QCJ4"/>
<sequence length="529" mass="58743">MLPDVAAEAEKTLQRDVLLVSRYSARRDVLVEAARRIKSDKADDIRAALGQINALLPALRRSYIEDGFAELQRLLEYEPGEHERIVGLAECIVSELRARGWTDAGLLEAYEITPADDAVAVVATLATRVCSAKQQFECYVCLTLPAERPPFPDGDLSFRIVDALPNEPRVGRPLKRGTYAKVLIDAFDPVGAAAIAYRRVLSTVGALTVFLPESRIDVASEIVGVRLPGGSLRGCEFQERLAEEPRFVDPDGIRRILASSWAASSKPAADPLHDAIRLRHRAVYKSDPETRLLLLWSGIERMTSGARGFRGGALAAAKELVSHAVTLGKLRRDVGDFAAVMEHSVTDERARGELLRVVGGYRDLRAATDRVHRGKVLEHLLGDEAKLQQMTGPFYAAHPLLAFRAHSLWMDFGGGIVARRGKAIAEYHERSRQRVAWQVGRVYRARNRIAHVGVGPERLKDLVAHAYFYLTQLIAICVHYNETEPIRAQDLLTTRMGQYQAYVELLRKGDPAFLKPEALMRPASALQRQ</sequence>